<sequence>MFRRTSVFRRASRSVYAALAAVVVLLAAVVLLAGSAASAEPPVADRSESGDLPGFSHGTVAVEGTTLHYVRGGSGPPLVLLHGWPETWRAWAKIMPSLAQDHTVIAFDLPGLGDSTIPAGGYDKVTTAKRIREGVHKLGFSQVSLLAHDVGSLVAYPYARDYPTEVVRMAALATPLSGFGLEELYGVSFHLGLNQAAAPVPERLIDNDDVSTYLGFLFSNTRYPDRIDQAAYFQAYASPARRTAGYGYYRAFAGDAADNRANADKRLRMPVLAMGAEFSFGLVVANSFRQVGDDVRGVVAPDSGHWIAEENTAFLSACAKLFFGPQGVPAPSPELANCVA</sequence>
<accession>A0ABQ3K0X8</accession>
<evidence type="ECO:0000256" key="2">
    <source>
        <dbReference type="SAM" id="SignalP"/>
    </source>
</evidence>
<feature type="chain" id="PRO_5047049877" evidence="2">
    <location>
        <begin position="40"/>
        <end position="340"/>
    </location>
</feature>
<keyword evidence="5" id="KW-1185">Reference proteome</keyword>
<dbReference type="Pfam" id="PF00561">
    <property type="entry name" value="Abhydrolase_1"/>
    <property type="match status" value="1"/>
</dbReference>
<dbReference type="EMBL" id="BNAW01000003">
    <property type="protein sequence ID" value="GHF99053.1"/>
    <property type="molecule type" value="Genomic_DNA"/>
</dbReference>
<keyword evidence="1 4" id="KW-0378">Hydrolase</keyword>
<dbReference type="GO" id="GO:0016787">
    <property type="term" value="F:hydrolase activity"/>
    <property type="evidence" value="ECO:0007669"/>
    <property type="project" value="UniProtKB-KW"/>
</dbReference>
<comment type="caution">
    <text evidence="4">The sequence shown here is derived from an EMBL/GenBank/DDBJ whole genome shotgun (WGS) entry which is preliminary data.</text>
</comment>
<feature type="domain" description="AB hydrolase-1" evidence="3">
    <location>
        <begin position="76"/>
        <end position="311"/>
    </location>
</feature>
<reference evidence="5" key="1">
    <citation type="journal article" date="2019" name="Int. J. Syst. Evol. Microbiol.">
        <title>The Global Catalogue of Microorganisms (GCM) 10K type strain sequencing project: providing services to taxonomists for standard genome sequencing and annotation.</title>
        <authorList>
            <consortium name="The Broad Institute Genomics Platform"/>
            <consortium name="The Broad Institute Genome Sequencing Center for Infectious Disease"/>
            <person name="Wu L."/>
            <person name="Ma J."/>
        </authorList>
    </citation>
    <scope>NUCLEOTIDE SEQUENCE [LARGE SCALE GENOMIC DNA]</scope>
    <source>
        <strain evidence="5">CGMCC 4.7680</strain>
    </source>
</reference>
<evidence type="ECO:0000259" key="3">
    <source>
        <dbReference type="Pfam" id="PF00561"/>
    </source>
</evidence>
<organism evidence="4 5">
    <name type="scientific">Amycolatopsis bullii</name>
    <dbReference type="NCBI Taxonomy" id="941987"/>
    <lineage>
        <taxon>Bacteria</taxon>
        <taxon>Bacillati</taxon>
        <taxon>Actinomycetota</taxon>
        <taxon>Actinomycetes</taxon>
        <taxon>Pseudonocardiales</taxon>
        <taxon>Pseudonocardiaceae</taxon>
        <taxon>Amycolatopsis</taxon>
    </lineage>
</organism>
<name>A0ABQ3K0X8_9PSEU</name>
<evidence type="ECO:0000256" key="1">
    <source>
        <dbReference type="ARBA" id="ARBA00022801"/>
    </source>
</evidence>
<dbReference type="Gene3D" id="3.40.50.1820">
    <property type="entry name" value="alpha/beta hydrolase"/>
    <property type="match status" value="1"/>
</dbReference>
<evidence type="ECO:0000313" key="5">
    <source>
        <dbReference type="Proteomes" id="UP000649955"/>
    </source>
</evidence>
<gene>
    <name evidence="4" type="ORF">GCM10017567_12380</name>
</gene>
<dbReference type="Proteomes" id="UP000649955">
    <property type="component" value="Unassembled WGS sequence"/>
</dbReference>
<protein>
    <submittedName>
        <fullName evidence="4">Epoxide hydrolase</fullName>
    </submittedName>
</protein>
<evidence type="ECO:0000313" key="4">
    <source>
        <dbReference type="EMBL" id="GHF99053.1"/>
    </source>
</evidence>
<keyword evidence="2" id="KW-0732">Signal</keyword>
<dbReference type="PANTHER" id="PTHR43329">
    <property type="entry name" value="EPOXIDE HYDROLASE"/>
    <property type="match status" value="1"/>
</dbReference>
<dbReference type="InterPro" id="IPR029058">
    <property type="entry name" value="AB_hydrolase_fold"/>
</dbReference>
<feature type="signal peptide" evidence="2">
    <location>
        <begin position="1"/>
        <end position="39"/>
    </location>
</feature>
<dbReference type="InterPro" id="IPR000073">
    <property type="entry name" value="AB_hydrolase_1"/>
</dbReference>
<dbReference type="SUPFAM" id="SSF53474">
    <property type="entry name" value="alpha/beta-Hydrolases"/>
    <property type="match status" value="1"/>
</dbReference>
<proteinExistence type="predicted"/>
<dbReference type="PRINTS" id="PR00412">
    <property type="entry name" value="EPOXHYDRLASE"/>
</dbReference>
<dbReference type="RefSeq" id="WP_229902503.1">
    <property type="nucleotide sequence ID" value="NZ_BNAW01000003.1"/>
</dbReference>
<dbReference type="InterPro" id="IPR000639">
    <property type="entry name" value="Epox_hydrolase-like"/>
</dbReference>